<dbReference type="Pfam" id="PF00514">
    <property type="entry name" value="Arm"/>
    <property type="match status" value="1"/>
</dbReference>
<dbReference type="PROSITE" id="PS50176">
    <property type="entry name" value="ARM_REPEAT"/>
    <property type="match status" value="1"/>
</dbReference>
<dbReference type="Gene3D" id="1.25.10.10">
    <property type="entry name" value="Leucine-rich Repeat Variant"/>
    <property type="match status" value="1"/>
</dbReference>
<dbReference type="EMBL" id="CM035417">
    <property type="protein sequence ID" value="KAH7422459.1"/>
    <property type="molecule type" value="Genomic_DNA"/>
</dbReference>
<proteinExistence type="predicted"/>
<evidence type="ECO:0000313" key="2">
    <source>
        <dbReference type="EMBL" id="KAH7422459.1"/>
    </source>
</evidence>
<comment type="caution">
    <text evidence="2">The sequence shown here is derived from an EMBL/GenBank/DDBJ whole genome shotgun (WGS) entry which is preliminary data.</text>
</comment>
<dbReference type="OrthoDB" id="1935023at2759"/>
<gene>
    <name evidence="2" type="ORF">KP509_12G009700</name>
</gene>
<name>A0A8T2TPG0_CERRI</name>
<dbReference type="PANTHER" id="PTHR46976:SF1">
    <property type="entry name" value="PROTEIN ARABIDILLO 1"/>
    <property type="match status" value="1"/>
</dbReference>
<dbReference type="Proteomes" id="UP000825935">
    <property type="component" value="Chromosome 12"/>
</dbReference>
<evidence type="ECO:0000313" key="3">
    <source>
        <dbReference type="Proteomes" id="UP000825935"/>
    </source>
</evidence>
<accession>A0A8T2TPG0</accession>
<keyword evidence="3" id="KW-1185">Reference proteome</keyword>
<dbReference type="InterPro" id="IPR000225">
    <property type="entry name" value="Armadillo"/>
</dbReference>
<feature type="repeat" description="ARM" evidence="1">
    <location>
        <begin position="4"/>
        <end position="46"/>
    </location>
</feature>
<sequence length="81" mass="8450">MHGGGISLLLDLAKSRREGVQSEAAKAIANLSMNGEVAKAVVLEGGISILAALSRSPNRWVAEEVAGSLWESMTPLPLPIL</sequence>
<dbReference type="PANTHER" id="PTHR46976">
    <property type="entry name" value="PROTEIN ARABIDILLO 1"/>
    <property type="match status" value="1"/>
</dbReference>
<organism evidence="2 3">
    <name type="scientific">Ceratopteris richardii</name>
    <name type="common">Triangle waterfern</name>
    <dbReference type="NCBI Taxonomy" id="49495"/>
    <lineage>
        <taxon>Eukaryota</taxon>
        <taxon>Viridiplantae</taxon>
        <taxon>Streptophyta</taxon>
        <taxon>Embryophyta</taxon>
        <taxon>Tracheophyta</taxon>
        <taxon>Polypodiopsida</taxon>
        <taxon>Polypodiidae</taxon>
        <taxon>Polypodiales</taxon>
        <taxon>Pteridineae</taxon>
        <taxon>Pteridaceae</taxon>
        <taxon>Parkerioideae</taxon>
        <taxon>Ceratopteris</taxon>
    </lineage>
</organism>
<dbReference type="SUPFAM" id="SSF48371">
    <property type="entry name" value="ARM repeat"/>
    <property type="match status" value="1"/>
</dbReference>
<evidence type="ECO:0000256" key="1">
    <source>
        <dbReference type="PROSITE-ProRule" id="PRU00259"/>
    </source>
</evidence>
<reference evidence="2" key="1">
    <citation type="submission" date="2021-08" db="EMBL/GenBank/DDBJ databases">
        <title>WGS assembly of Ceratopteris richardii.</title>
        <authorList>
            <person name="Marchant D.B."/>
            <person name="Chen G."/>
            <person name="Jenkins J."/>
            <person name="Shu S."/>
            <person name="Leebens-Mack J."/>
            <person name="Grimwood J."/>
            <person name="Schmutz J."/>
            <person name="Soltis P."/>
            <person name="Soltis D."/>
            <person name="Chen Z.-H."/>
        </authorList>
    </citation>
    <scope>NUCLEOTIDE SEQUENCE</scope>
    <source>
        <strain evidence="2">Whitten #5841</strain>
        <tissue evidence="2">Leaf</tissue>
    </source>
</reference>
<dbReference type="InterPro" id="IPR016024">
    <property type="entry name" value="ARM-type_fold"/>
</dbReference>
<dbReference type="OMA" id="HMYKNER"/>
<dbReference type="InterPro" id="IPR011989">
    <property type="entry name" value="ARM-like"/>
</dbReference>
<dbReference type="AlphaFoldDB" id="A0A8T2TPG0"/>
<protein>
    <submittedName>
        <fullName evidence="2">Uncharacterized protein</fullName>
    </submittedName>
</protein>